<name>A0A8B3RGV7_BIFAN</name>
<gene>
    <name evidence="1" type="ORF">PG2011B_1342</name>
</gene>
<protein>
    <submittedName>
        <fullName evidence="1">Uncharacterized protein</fullName>
    </submittedName>
</protein>
<sequence>MTASTMTSMAAGTIHVLPRPRNMRRGENLCMLLRGDSVMSPHFRTAQAMAGCADMLRSARTMLTRTHTCA</sequence>
<proteinExistence type="predicted"/>
<comment type="caution">
    <text evidence="1">The sequence shown here is derived from an EMBL/GenBank/DDBJ whole genome shotgun (WGS) entry which is preliminary data.</text>
</comment>
<evidence type="ECO:0000313" key="2">
    <source>
        <dbReference type="Proteomes" id="UP000293613"/>
    </source>
</evidence>
<organism evidence="1 2">
    <name type="scientific">Bifidobacterium animalis subsp. lactis</name>
    <name type="common">Bifidobacterium lactis</name>
    <dbReference type="NCBI Taxonomy" id="302911"/>
    <lineage>
        <taxon>Bacteria</taxon>
        <taxon>Bacillati</taxon>
        <taxon>Actinomycetota</taxon>
        <taxon>Actinomycetes</taxon>
        <taxon>Bifidobacteriales</taxon>
        <taxon>Bifidobacteriaceae</taxon>
        <taxon>Bifidobacterium</taxon>
    </lineage>
</organism>
<dbReference type="AlphaFoldDB" id="A0A8B3RGV7"/>
<accession>A0A8B3RGV7</accession>
<evidence type="ECO:0000313" key="1">
    <source>
        <dbReference type="EMBL" id="RYM93607.1"/>
    </source>
</evidence>
<dbReference type="Proteomes" id="UP000293613">
    <property type="component" value="Unassembled WGS sequence"/>
</dbReference>
<dbReference type="EMBL" id="RSCO01000031">
    <property type="protein sequence ID" value="RYM93607.1"/>
    <property type="molecule type" value="Genomic_DNA"/>
</dbReference>
<reference evidence="1 2" key="1">
    <citation type="journal article" date="2019" name="Appl. Environ. Microbiol.">
        <title>Dissecting the evolutionary development of the Bifidobacterium animalis species through comparative genomics analyses.</title>
        <authorList>
            <person name="Lugli G.A."/>
            <person name="Mancino W."/>
            <person name="Milani C."/>
            <person name="Duranti S."/>
            <person name="Mancabelli L."/>
            <person name="Napoli S."/>
            <person name="Mangifesta M."/>
            <person name="Viappiani A."/>
            <person name="Anzalone R."/>
            <person name="Longhi G."/>
            <person name="van Sinderen D."/>
            <person name="Ventura M."/>
            <person name="Turroni F."/>
        </authorList>
    </citation>
    <scope>NUCLEOTIDE SEQUENCE [LARGE SCALE GENOMIC DNA]</scope>
    <source>
        <strain evidence="1 2">2011B</strain>
    </source>
</reference>